<evidence type="ECO:0000256" key="5">
    <source>
        <dbReference type="SAM" id="Phobius"/>
    </source>
</evidence>
<dbReference type="EMBL" id="CP045725">
    <property type="protein sequence ID" value="QGF24705.1"/>
    <property type="molecule type" value="Genomic_DNA"/>
</dbReference>
<evidence type="ECO:0000256" key="4">
    <source>
        <dbReference type="ARBA" id="ARBA00023136"/>
    </source>
</evidence>
<dbReference type="Pfam" id="PF20401">
    <property type="entry name" value="Rhomboid_2"/>
    <property type="match status" value="1"/>
</dbReference>
<feature type="transmembrane region" description="Helical" evidence="5">
    <location>
        <begin position="159"/>
        <end position="182"/>
    </location>
</feature>
<feature type="transmembrane region" description="Helical" evidence="5">
    <location>
        <begin position="96"/>
        <end position="117"/>
    </location>
</feature>
<dbReference type="RefSeq" id="WP_153573234.1">
    <property type="nucleotide sequence ID" value="NZ_CP045725.1"/>
</dbReference>
<organism evidence="6 7">
    <name type="scientific">Raineyella fluvialis</name>
    <dbReference type="NCBI Taxonomy" id="2662261"/>
    <lineage>
        <taxon>Bacteria</taxon>
        <taxon>Bacillati</taxon>
        <taxon>Actinomycetota</taxon>
        <taxon>Actinomycetes</taxon>
        <taxon>Propionibacteriales</taxon>
        <taxon>Propionibacteriaceae</taxon>
        <taxon>Raineyella</taxon>
    </lineage>
</organism>
<name>A0A5Q2FJ70_9ACTN</name>
<gene>
    <name evidence="6" type="ORF">Rai3103_14880</name>
</gene>
<keyword evidence="3 5" id="KW-1133">Transmembrane helix</keyword>
<keyword evidence="2 5" id="KW-0812">Transmembrane</keyword>
<evidence type="ECO:0008006" key="8">
    <source>
        <dbReference type="Google" id="ProtNLM"/>
    </source>
</evidence>
<evidence type="ECO:0000256" key="3">
    <source>
        <dbReference type="ARBA" id="ARBA00022989"/>
    </source>
</evidence>
<protein>
    <recommendedName>
        <fullName evidence="8">Rhomboid family protein</fullName>
    </recommendedName>
</protein>
<proteinExistence type="predicted"/>
<accession>A0A5Q2FJ70</accession>
<dbReference type="InterPro" id="IPR035952">
    <property type="entry name" value="Rhomboid-like_sf"/>
</dbReference>
<evidence type="ECO:0000313" key="7">
    <source>
        <dbReference type="Proteomes" id="UP000386847"/>
    </source>
</evidence>
<dbReference type="Proteomes" id="UP000386847">
    <property type="component" value="Chromosome"/>
</dbReference>
<feature type="transmembrane region" description="Helical" evidence="5">
    <location>
        <begin position="188"/>
        <end position="205"/>
    </location>
</feature>
<sequence>MILLLLIVVGVLGRLGQRRRWRWSVGLVEQWHRLRPPVWTWVRTAPLTYSYLGLLAFTTWLLVRTDTGLRTAFLAAQSTNLHELSINPIPVLLRSVFYVTPLEFAMWVVAFTVVLAPLERWIGVKRWLIVFWAGHIGATLVTAVAVAWGVGVGRLPTDVAFVVDVGASYGFAALLGLAGYWFGGRTQWLWAAVLTLIWMMIFVLAPQTTNAGHLVAFLLGVAMRPLVRGLHPRTPVLSSPSV</sequence>
<evidence type="ECO:0000256" key="2">
    <source>
        <dbReference type="ARBA" id="ARBA00022692"/>
    </source>
</evidence>
<keyword evidence="4 5" id="KW-0472">Membrane</keyword>
<dbReference type="InterPro" id="IPR046862">
    <property type="entry name" value="Rhomboid_2"/>
</dbReference>
<comment type="subcellular location">
    <subcellularLocation>
        <location evidence="1">Membrane</location>
        <topology evidence="1">Multi-pass membrane protein</topology>
    </subcellularLocation>
</comment>
<dbReference type="KEGG" id="rain:Rai3103_14880"/>
<keyword evidence="7" id="KW-1185">Reference proteome</keyword>
<evidence type="ECO:0000313" key="6">
    <source>
        <dbReference type="EMBL" id="QGF24705.1"/>
    </source>
</evidence>
<evidence type="ECO:0000256" key="1">
    <source>
        <dbReference type="ARBA" id="ARBA00004141"/>
    </source>
</evidence>
<dbReference type="GO" id="GO:0016020">
    <property type="term" value="C:membrane"/>
    <property type="evidence" value="ECO:0007669"/>
    <property type="project" value="UniProtKB-SubCell"/>
</dbReference>
<dbReference type="SUPFAM" id="SSF144091">
    <property type="entry name" value="Rhomboid-like"/>
    <property type="match status" value="1"/>
</dbReference>
<feature type="transmembrane region" description="Helical" evidence="5">
    <location>
        <begin position="129"/>
        <end position="152"/>
    </location>
</feature>
<reference evidence="6 7" key="1">
    <citation type="submission" date="2019-10" db="EMBL/GenBank/DDBJ databases">
        <title>Genomic analysis of Raineyella sp. CBA3103.</title>
        <authorList>
            <person name="Roh S.W."/>
        </authorList>
    </citation>
    <scope>NUCLEOTIDE SEQUENCE [LARGE SCALE GENOMIC DNA]</scope>
    <source>
        <strain evidence="6 7">CBA3103</strain>
    </source>
</reference>
<dbReference type="AlphaFoldDB" id="A0A5Q2FJ70"/>